<dbReference type="InterPro" id="IPR056738">
    <property type="entry name" value="NfeD1b_N"/>
</dbReference>
<evidence type="ECO:0000259" key="9">
    <source>
        <dbReference type="Pfam" id="PF25145"/>
    </source>
</evidence>
<keyword evidence="2 5" id="KW-0812">Transmembrane</keyword>
<dbReference type="Pfam" id="PF25145">
    <property type="entry name" value="NfeD1b_N"/>
    <property type="match status" value="1"/>
</dbReference>
<evidence type="ECO:0000259" key="8">
    <source>
        <dbReference type="Pfam" id="PF24961"/>
    </source>
</evidence>
<dbReference type="EMBL" id="JAOUSF010000003">
    <property type="protein sequence ID" value="MCU9613923.1"/>
    <property type="molecule type" value="Genomic_DNA"/>
</dbReference>
<dbReference type="Pfam" id="PF01957">
    <property type="entry name" value="NfeD"/>
    <property type="match status" value="1"/>
</dbReference>
<feature type="chain" id="PRO_5041967575" evidence="6">
    <location>
        <begin position="26"/>
        <end position="436"/>
    </location>
</feature>
<evidence type="ECO:0000313" key="10">
    <source>
        <dbReference type="EMBL" id="MCU9613923.1"/>
    </source>
</evidence>
<sequence>MIKRWIKIMLLALVVSLSFFPIEKASGNNDIVYFADINSEVTKGLYEYIGRAISVAEEEGASAIVFEIDTPGGAVDAAGDISKLLSETDLKTIAFINPDAISAGSYIALSMDEIYMVPSGRMGAAAVITQDGNAADKKAQSYWLAAMKTAAEKNNRDPIYAMAMADESIDLPEVGSPKGKLLTLTASQAVEVGYAEGIVQNQADLLQKLGYADAEVRHVEKAWSEKIAEFLTNSYIVPILLSLGSLGLIVELYSPGFGIPGFMGISSLLLFFYGHFIAGLAGFESIILFTLGIILIVVELFLPGGILGFLGLGSIILSILLAGENMVQMGINLLIAIAIAVIAMVILMKVFKKKIRVFNKIILKDSTNTEQGYISNKTRTDLLNKTGISLTPLRPAGTIMIDGERVDAVTEGSFVNSGVKVSVVKVEGVRVVVREV</sequence>
<dbReference type="InterPro" id="IPR056739">
    <property type="entry name" value="NfeD_membrane"/>
</dbReference>
<dbReference type="SUPFAM" id="SSF141322">
    <property type="entry name" value="NfeD domain-like"/>
    <property type="match status" value="1"/>
</dbReference>
<evidence type="ECO:0000256" key="1">
    <source>
        <dbReference type="ARBA" id="ARBA00004141"/>
    </source>
</evidence>
<gene>
    <name evidence="10" type="ORF">OEV98_10155</name>
</gene>
<evidence type="ECO:0000313" key="11">
    <source>
        <dbReference type="Proteomes" id="UP001209318"/>
    </source>
</evidence>
<feature type="transmembrane region" description="Helical" evidence="5">
    <location>
        <begin position="230"/>
        <end position="250"/>
    </location>
</feature>
<dbReference type="CDD" id="cd07021">
    <property type="entry name" value="Clp_protease_NfeD_like"/>
    <property type="match status" value="1"/>
</dbReference>
<evidence type="ECO:0000256" key="2">
    <source>
        <dbReference type="ARBA" id="ARBA00022692"/>
    </source>
</evidence>
<evidence type="ECO:0000256" key="6">
    <source>
        <dbReference type="SAM" id="SignalP"/>
    </source>
</evidence>
<comment type="caution">
    <text evidence="10">The sequence shown here is derived from an EMBL/GenBank/DDBJ whole genome shotgun (WGS) entry which is preliminary data.</text>
</comment>
<evidence type="ECO:0000256" key="3">
    <source>
        <dbReference type="ARBA" id="ARBA00022989"/>
    </source>
</evidence>
<evidence type="ECO:0000256" key="5">
    <source>
        <dbReference type="SAM" id="Phobius"/>
    </source>
</evidence>
<evidence type="ECO:0000256" key="4">
    <source>
        <dbReference type="ARBA" id="ARBA00023136"/>
    </source>
</evidence>
<dbReference type="PANTHER" id="PTHR33507">
    <property type="entry name" value="INNER MEMBRANE PROTEIN YBBJ"/>
    <property type="match status" value="1"/>
</dbReference>
<name>A0AAE3IUQ6_9BACI</name>
<proteinExistence type="predicted"/>
<protein>
    <submittedName>
        <fullName evidence="10">Nodulation protein NfeD</fullName>
    </submittedName>
</protein>
<feature type="signal peptide" evidence="6">
    <location>
        <begin position="1"/>
        <end position="25"/>
    </location>
</feature>
<feature type="domain" description="NfeD1b N-terminal" evidence="9">
    <location>
        <begin position="32"/>
        <end position="218"/>
    </location>
</feature>
<accession>A0AAE3IUQ6</accession>
<dbReference type="Gene3D" id="3.90.226.10">
    <property type="entry name" value="2-enoyl-CoA Hydratase, Chain A, domain 1"/>
    <property type="match status" value="1"/>
</dbReference>
<keyword evidence="6" id="KW-0732">Signal</keyword>
<dbReference type="InterPro" id="IPR002810">
    <property type="entry name" value="NfeD-like_C"/>
</dbReference>
<feature type="transmembrane region" description="Helical" evidence="5">
    <location>
        <begin position="280"/>
        <end position="298"/>
    </location>
</feature>
<dbReference type="SUPFAM" id="SSF52096">
    <property type="entry name" value="ClpP/crotonase"/>
    <property type="match status" value="1"/>
</dbReference>
<organism evidence="10 11">
    <name type="scientific">Perspicuibacillus lycopersici</name>
    <dbReference type="NCBI Taxonomy" id="1325689"/>
    <lineage>
        <taxon>Bacteria</taxon>
        <taxon>Bacillati</taxon>
        <taxon>Bacillota</taxon>
        <taxon>Bacilli</taxon>
        <taxon>Bacillales</taxon>
        <taxon>Bacillaceae</taxon>
        <taxon>Perspicuibacillus</taxon>
    </lineage>
</organism>
<keyword evidence="11" id="KW-1185">Reference proteome</keyword>
<keyword evidence="3 5" id="KW-1133">Transmembrane helix</keyword>
<dbReference type="PANTHER" id="PTHR33507:SF3">
    <property type="entry name" value="INNER MEMBRANE PROTEIN YBBJ"/>
    <property type="match status" value="1"/>
</dbReference>
<feature type="domain" description="NfeD-like C-terminal" evidence="7">
    <location>
        <begin position="381"/>
        <end position="434"/>
    </location>
</feature>
<dbReference type="Pfam" id="PF24961">
    <property type="entry name" value="NfeD_membrane"/>
    <property type="match status" value="1"/>
</dbReference>
<dbReference type="InterPro" id="IPR052165">
    <property type="entry name" value="Membrane_assoc_protease"/>
</dbReference>
<dbReference type="AlphaFoldDB" id="A0AAE3IUQ6"/>
<comment type="subcellular location">
    <subcellularLocation>
        <location evidence="1">Membrane</location>
        <topology evidence="1">Multi-pass membrane protein</topology>
    </subcellularLocation>
</comment>
<reference evidence="10" key="1">
    <citation type="submission" date="2022-10" db="EMBL/GenBank/DDBJ databases">
        <title>Description of Fervidibacillus gen. nov. in the family Fervidibacillaceae fam. nov. with two species, Fervidibacillus albus sp. nov., and Fervidibacillus halotolerans sp. nov., isolated from tidal flat sediments.</title>
        <authorList>
            <person name="Kwon K.K."/>
            <person name="Yang S.-H."/>
        </authorList>
    </citation>
    <scope>NUCLEOTIDE SEQUENCE</scope>
    <source>
        <strain evidence="10">JCM 19140</strain>
    </source>
</reference>
<keyword evidence="4 5" id="KW-0472">Membrane</keyword>
<dbReference type="InterPro" id="IPR029045">
    <property type="entry name" value="ClpP/crotonase-like_dom_sf"/>
</dbReference>
<feature type="transmembrane region" description="Helical" evidence="5">
    <location>
        <begin position="329"/>
        <end position="351"/>
    </location>
</feature>
<feature type="transmembrane region" description="Helical" evidence="5">
    <location>
        <begin position="305"/>
        <end position="323"/>
    </location>
</feature>
<dbReference type="GO" id="GO:0005886">
    <property type="term" value="C:plasma membrane"/>
    <property type="evidence" value="ECO:0007669"/>
    <property type="project" value="TreeGrafter"/>
</dbReference>
<dbReference type="InterPro" id="IPR012340">
    <property type="entry name" value="NA-bd_OB-fold"/>
</dbReference>
<dbReference type="RefSeq" id="WP_263073160.1">
    <property type="nucleotide sequence ID" value="NZ_JAOUSF010000003.1"/>
</dbReference>
<evidence type="ECO:0000259" key="7">
    <source>
        <dbReference type="Pfam" id="PF01957"/>
    </source>
</evidence>
<dbReference type="Gene3D" id="2.40.50.140">
    <property type="entry name" value="Nucleic acid-binding proteins"/>
    <property type="match status" value="1"/>
</dbReference>
<dbReference type="Proteomes" id="UP001209318">
    <property type="component" value="Unassembled WGS sequence"/>
</dbReference>
<feature type="domain" description="NfeD integral membrane" evidence="8">
    <location>
        <begin position="236"/>
        <end position="349"/>
    </location>
</feature>